<dbReference type="PROSITE" id="PS00941">
    <property type="entry name" value="CARBOXYLESTERASE_B_2"/>
    <property type="match status" value="1"/>
</dbReference>
<feature type="compositionally biased region" description="Basic and acidic residues" evidence="2">
    <location>
        <begin position="22"/>
        <end position="51"/>
    </location>
</feature>
<dbReference type="Gene3D" id="3.40.50.1820">
    <property type="entry name" value="alpha/beta hydrolase"/>
    <property type="match status" value="1"/>
</dbReference>
<reference evidence="5" key="1">
    <citation type="journal article" date="2015" name="BMC Genomics">
        <title>Chemosensory genes identified in the antennal transcriptome of the blowfly Calliphora stygia.</title>
        <authorList>
            <person name="Leitch O.J."/>
            <person name="Papanicolaou A."/>
            <person name="Lennard C."/>
            <person name="Kirkbride K.P."/>
            <person name="Anderson A."/>
        </authorList>
    </citation>
    <scope>NUCLEOTIDE SEQUENCE</scope>
</reference>
<feature type="compositionally biased region" description="Basic and acidic residues" evidence="2">
    <location>
        <begin position="143"/>
        <end position="187"/>
    </location>
</feature>
<keyword evidence="3" id="KW-0812">Transmembrane</keyword>
<evidence type="ECO:0000313" key="5">
    <source>
        <dbReference type="EMBL" id="AID61347.1"/>
    </source>
</evidence>
<evidence type="ECO:0000256" key="2">
    <source>
        <dbReference type="SAM" id="MobiDB-lite"/>
    </source>
</evidence>
<dbReference type="Pfam" id="PF00135">
    <property type="entry name" value="COesterase"/>
    <property type="match status" value="1"/>
</dbReference>
<keyword evidence="1" id="KW-0325">Glycoprotein</keyword>
<feature type="compositionally biased region" description="Basic and acidic residues" evidence="2">
    <location>
        <begin position="99"/>
        <end position="113"/>
    </location>
</feature>
<feature type="compositionally biased region" description="Basic and acidic residues" evidence="2">
    <location>
        <begin position="61"/>
        <end position="76"/>
    </location>
</feature>
<protein>
    <submittedName>
        <fullName evidence="5">Esterase</fullName>
    </submittedName>
</protein>
<proteinExistence type="evidence at transcript level"/>
<organism evidence="5">
    <name type="scientific">Calliphora stygia</name>
    <name type="common">Common brown blowfly</name>
    <dbReference type="NCBI Taxonomy" id="145453"/>
    <lineage>
        <taxon>Eukaryota</taxon>
        <taxon>Metazoa</taxon>
        <taxon>Ecdysozoa</taxon>
        <taxon>Arthropoda</taxon>
        <taxon>Hexapoda</taxon>
        <taxon>Insecta</taxon>
        <taxon>Pterygota</taxon>
        <taxon>Neoptera</taxon>
        <taxon>Endopterygota</taxon>
        <taxon>Diptera</taxon>
        <taxon>Brachycera</taxon>
        <taxon>Muscomorpha</taxon>
        <taxon>Oestroidea</taxon>
        <taxon>Calliphoridae</taxon>
        <taxon>Calliphorinae</taxon>
        <taxon>Calliphora</taxon>
    </lineage>
</organism>
<dbReference type="SUPFAM" id="SSF53474">
    <property type="entry name" value="alpha/beta-Hydrolases"/>
    <property type="match status" value="1"/>
</dbReference>
<name>A0A068F7V0_CALSG</name>
<feature type="region of interest" description="Disordered" evidence="2">
    <location>
        <begin position="289"/>
        <end position="308"/>
    </location>
</feature>
<dbReference type="FunFam" id="3.40.50.1820:FF:000295">
    <property type="entry name" value="neurotactin"/>
    <property type="match status" value="1"/>
</dbReference>
<feature type="domain" description="Carboxylesterase type B" evidence="4">
    <location>
        <begin position="369"/>
        <end position="753"/>
    </location>
</feature>
<feature type="region of interest" description="Disordered" evidence="2">
    <location>
        <begin position="1"/>
        <end position="226"/>
    </location>
</feature>
<keyword evidence="3" id="KW-0472">Membrane</keyword>
<evidence type="ECO:0000259" key="4">
    <source>
        <dbReference type="Pfam" id="PF00135"/>
    </source>
</evidence>
<keyword evidence="3" id="KW-1133">Transmembrane helix</keyword>
<dbReference type="InterPro" id="IPR050309">
    <property type="entry name" value="Type-B_Carboxylest/Lipase"/>
</dbReference>
<dbReference type="AlphaFoldDB" id="A0A068F7V0"/>
<dbReference type="InterPro" id="IPR029058">
    <property type="entry name" value="AB_hydrolase_fold"/>
</dbReference>
<dbReference type="EMBL" id="KJ702193">
    <property type="protein sequence ID" value="AID61347.1"/>
    <property type="molecule type" value="mRNA"/>
</dbReference>
<evidence type="ECO:0000256" key="1">
    <source>
        <dbReference type="ARBA" id="ARBA00023180"/>
    </source>
</evidence>
<sequence length="846" mass="93688">MGEQEEKETPQTESTAQQEVADEPKETDKMLDKKEDETKQSAEKLVEDKKKSASKPSSPTSDKKDKESAESGEKKANGGGEEIIDIPEGGAKSEPLEGNEERKLSAEEREVKPKKIPIGGLKLPGFFMKNKPKSDGDGAEGELLEKETKEELEEVESKPVKKEEKPAKNFGERLRNFFVRKPAEKQAKQQASNAEADNKSEATAEAAEAAGNEQQNSDGPPKKRGLLNAIKLPIANMVPKKKSDDDVELGMGKAGLASMETLDDSLKDQDCVDKASTKNNGVEEIGKLKKTPSGEIKQASDEKSPEEIEEQPVSFCQRLRSYKCSVDDALIALGILLFVLLIAVIGYVLSHETLTSPPIREGRYMDAVTGCGMVEGLKEDGAFAFRGIPYALPPVGDRRWRPAQIIEGIDDCWNGTLKAHNSSELCTQRLGNGTIIGDEDCLYLDVVTPHVRYDNPLPVIVMIGAESLTGPSPGVLRPSARYSRSHDVIFVRPNFRLGAFGFLALEALTKDTYPHSSGNYALTDIIAALKWIKLNIAHFGGDPKSVTLLGHRAGGTLVSALVTSKKAEDLYTRAWVSSASAILPGKVLAESEKRNQEIMQEIDCQDVACLRNTSAEKLWDATPDTWLHFPLDIPTVEENSTAHHEWLVIDGDILQEHPAESWKIEHTGNPKLVMGTTAHESHTEKLHKRTNWTAEEIRSFLESSKIGALNLTDEAIQRYNATNYRALISMITDIRTICPLLTNARLQPSVPFYVVTQGEGDQQLATVDADVQAILGRYEPHTVEQRRFVSSMQQLFYYYVSHGTMPQYEPRRRVLNIGQDPLPQEDYPNCNFWISNDIVPRFARVD</sequence>
<feature type="transmembrane region" description="Helical" evidence="3">
    <location>
        <begin position="329"/>
        <end position="349"/>
    </location>
</feature>
<evidence type="ECO:0000256" key="3">
    <source>
        <dbReference type="SAM" id="Phobius"/>
    </source>
</evidence>
<accession>A0A068F7V0</accession>
<gene>
    <name evidence="5" type="primary">Est19</name>
</gene>
<dbReference type="InterPro" id="IPR019819">
    <property type="entry name" value="Carboxylesterase_B_CS"/>
</dbReference>
<dbReference type="ESTHER" id="calsg-a0a068f7v0">
    <property type="family name" value="Neurotactin"/>
</dbReference>
<dbReference type="InterPro" id="IPR002018">
    <property type="entry name" value="CarbesteraseB"/>
</dbReference>
<dbReference type="PANTHER" id="PTHR11559">
    <property type="entry name" value="CARBOXYLESTERASE"/>
    <property type="match status" value="1"/>
</dbReference>